<dbReference type="EC" id="3.6.4.6" evidence="4"/>
<comment type="similarity">
    <text evidence="1 4">Belongs to the AAA ATPase family.</text>
</comment>
<evidence type="ECO:0000256" key="2">
    <source>
        <dbReference type="ARBA" id="ARBA00022741"/>
    </source>
</evidence>
<reference evidence="5 6" key="1">
    <citation type="journal article" date="2021" name="BMC Genomics">
        <title>Datura genome reveals duplications of psychoactive alkaloid biosynthetic genes and high mutation rate following tissue culture.</title>
        <authorList>
            <person name="Rajewski A."/>
            <person name="Carter-House D."/>
            <person name="Stajich J."/>
            <person name="Litt A."/>
        </authorList>
    </citation>
    <scope>NUCLEOTIDE SEQUENCE [LARGE SCALE GENOMIC DNA]</scope>
    <source>
        <strain evidence="5">AR-01</strain>
    </source>
</reference>
<keyword evidence="3 4" id="KW-0067">ATP-binding</keyword>
<comment type="catalytic activity">
    <reaction evidence="4">
        <text>ATP + H2O = ADP + phosphate + H(+)</text>
        <dbReference type="Rhea" id="RHEA:13065"/>
        <dbReference type="ChEBI" id="CHEBI:15377"/>
        <dbReference type="ChEBI" id="CHEBI:15378"/>
        <dbReference type="ChEBI" id="CHEBI:30616"/>
        <dbReference type="ChEBI" id="CHEBI:43474"/>
        <dbReference type="ChEBI" id="CHEBI:456216"/>
        <dbReference type="EC" id="3.6.4.6"/>
    </reaction>
</comment>
<dbReference type="SUPFAM" id="SSF52540">
    <property type="entry name" value="P-loop containing nucleoside triphosphate hydrolases"/>
    <property type="match status" value="1"/>
</dbReference>
<gene>
    <name evidence="5" type="ORF">HAX54_049551</name>
</gene>
<dbReference type="Gene3D" id="1.10.8.60">
    <property type="match status" value="1"/>
</dbReference>
<evidence type="ECO:0000256" key="1">
    <source>
        <dbReference type="ARBA" id="ARBA00006914"/>
    </source>
</evidence>
<dbReference type="PANTHER" id="PTHR23078:SF3">
    <property type="entry name" value="VESICLE-FUSING ATPASE"/>
    <property type="match status" value="1"/>
</dbReference>
<comment type="subcellular location">
    <subcellularLocation>
        <location evidence="4">Cytoplasm</location>
    </subcellularLocation>
</comment>
<keyword evidence="6" id="KW-1185">Reference proteome</keyword>
<sequence>MGHIRRERLWLRKPKLHFHLRPGRFELRLRIDLPDEDTRLKILQINSKRMQRRISLDTDIDLSAVASATQGFTRVDLEGLLQTALEKRIVS</sequence>
<comment type="function">
    <text evidence="4">Required for vesicle-mediated transport. Catalyzes the fusion of transport vesicles within the Golgi cisternae. Is also required for transport from the endoplasmic reticulum to the Golgi stack. Seems to function as a fusion protein required for the delivery of cargo proteins to all compartments of the Golgi stack independent of vesicle origin.</text>
</comment>
<dbReference type="PANTHER" id="PTHR23078">
    <property type="entry name" value="VESICULAR-FUSION PROTEIN NSF"/>
    <property type="match status" value="1"/>
</dbReference>
<dbReference type="EMBL" id="JACEIK010000842">
    <property type="protein sequence ID" value="MCD7462863.1"/>
    <property type="molecule type" value="Genomic_DNA"/>
</dbReference>
<evidence type="ECO:0000313" key="5">
    <source>
        <dbReference type="EMBL" id="MCD7462863.1"/>
    </source>
</evidence>
<name>A0ABS8SVD1_DATST</name>
<keyword evidence="4" id="KW-0963">Cytoplasm</keyword>
<dbReference type="InterPro" id="IPR039812">
    <property type="entry name" value="Vesicle-fus_ATPase"/>
</dbReference>
<dbReference type="InterPro" id="IPR027417">
    <property type="entry name" value="P-loop_NTPase"/>
</dbReference>
<dbReference type="Proteomes" id="UP000823775">
    <property type="component" value="Unassembled WGS sequence"/>
</dbReference>
<keyword evidence="2 4" id="KW-0547">Nucleotide-binding</keyword>
<evidence type="ECO:0000256" key="4">
    <source>
        <dbReference type="RuleBase" id="RU367045"/>
    </source>
</evidence>
<dbReference type="Gene3D" id="3.40.50.300">
    <property type="entry name" value="P-loop containing nucleotide triphosphate hydrolases"/>
    <property type="match status" value="1"/>
</dbReference>
<keyword evidence="4" id="KW-0653">Protein transport</keyword>
<protein>
    <recommendedName>
        <fullName evidence="4">Vesicle-fusing ATPase</fullName>
        <ecNumber evidence="4">3.6.4.6</ecNumber>
    </recommendedName>
</protein>
<comment type="caution">
    <text evidence="5">The sequence shown here is derived from an EMBL/GenBank/DDBJ whole genome shotgun (WGS) entry which is preliminary data.</text>
</comment>
<comment type="cofactor">
    <cofactor evidence="4">
        <name>Mg(2+)</name>
        <dbReference type="ChEBI" id="CHEBI:18420"/>
    </cofactor>
    <text evidence="4">Binds 1 Mg(2+) ion per subunit.</text>
</comment>
<proteinExistence type="inferred from homology"/>
<keyword evidence="4" id="KW-0460">Magnesium</keyword>
<organism evidence="5 6">
    <name type="scientific">Datura stramonium</name>
    <name type="common">Jimsonweed</name>
    <name type="synonym">Common thornapple</name>
    <dbReference type="NCBI Taxonomy" id="4076"/>
    <lineage>
        <taxon>Eukaryota</taxon>
        <taxon>Viridiplantae</taxon>
        <taxon>Streptophyta</taxon>
        <taxon>Embryophyta</taxon>
        <taxon>Tracheophyta</taxon>
        <taxon>Spermatophyta</taxon>
        <taxon>Magnoliopsida</taxon>
        <taxon>eudicotyledons</taxon>
        <taxon>Gunneridae</taxon>
        <taxon>Pentapetalae</taxon>
        <taxon>asterids</taxon>
        <taxon>lamiids</taxon>
        <taxon>Solanales</taxon>
        <taxon>Solanaceae</taxon>
        <taxon>Solanoideae</taxon>
        <taxon>Datureae</taxon>
        <taxon>Datura</taxon>
    </lineage>
</organism>
<keyword evidence="4" id="KW-0378">Hydrolase</keyword>
<evidence type="ECO:0000256" key="3">
    <source>
        <dbReference type="ARBA" id="ARBA00022840"/>
    </source>
</evidence>
<evidence type="ECO:0000313" key="6">
    <source>
        <dbReference type="Proteomes" id="UP000823775"/>
    </source>
</evidence>
<accession>A0ABS8SVD1</accession>
<keyword evidence="4" id="KW-0813">Transport</keyword>
<keyword evidence="4" id="KW-0931">ER-Golgi transport</keyword>
<keyword evidence="4" id="KW-0479">Metal-binding</keyword>